<feature type="region of interest" description="Disordered" evidence="1">
    <location>
        <begin position="51"/>
        <end position="100"/>
    </location>
</feature>
<dbReference type="AlphaFoldDB" id="A0A2N1PT24"/>
<accession>A0A2N1PT24</accession>
<gene>
    <name evidence="3" type="ORF">CVV64_06895</name>
</gene>
<evidence type="ECO:0000256" key="2">
    <source>
        <dbReference type="SAM" id="Phobius"/>
    </source>
</evidence>
<proteinExistence type="predicted"/>
<keyword evidence="2" id="KW-0472">Membrane</keyword>
<name>A0A2N1PT24_9BACT</name>
<feature type="compositionally biased region" description="Polar residues" evidence="1">
    <location>
        <begin position="139"/>
        <end position="149"/>
    </location>
</feature>
<organism evidence="3 4">
    <name type="scientific">Candidatus Wallbacteria bacterium HGW-Wallbacteria-1</name>
    <dbReference type="NCBI Taxonomy" id="2013854"/>
    <lineage>
        <taxon>Bacteria</taxon>
        <taxon>Candidatus Walliibacteriota</taxon>
    </lineage>
</organism>
<feature type="transmembrane region" description="Helical" evidence="2">
    <location>
        <begin position="14"/>
        <end position="34"/>
    </location>
</feature>
<keyword evidence="2" id="KW-0812">Transmembrane</keyword>
<comment type="caution">
    <text evidence="3">The sequence shown here is derived from an EMBL/GenBank/DDBJ whole genome shotgun (WGS) entry which is preliminary data.</text>
</comment>
<dbReference type="EMBL" id="PGXC01000003">
    <property type="protein sequence ID" value="PKK91476.1"/>
    <property type="molecule type" value="Genomic_DNA"/>
</dbReference>
<keyword evidence="2" id="KW-1133">Transmembrane helix</keyword>
<dbReference type="Proteomes" id="UP000233256">
    <property type="component" value="Unassembled WGS sequence"/>
</dbReference>
<evidence type="ECO:0000256" key="1">
    <source>
        <dbReference type="SAM" id="MobiDB-lite"/>
    </source>
</evidence>
<protein>
    <submittedName>
        <fullName evidence="3">Uncharacterized protein</fullName>
    </submittedName>
</protein>
<sequence length="301" mass="33019">MLSWIFTSEGVGELLISLQIFLAGFLTYSVVYALQNLFIWQDDEEEVLLPHGSAGSATSADSNLKPPDSHEVSHRYSKPDELAESSETAEQSVGSAESGISFESDAQSEILNSDSGQATIETHPSGTGFSDDFSISSQYQIPDSPSLNPESPPQVQPLPGTILYREKRPDVRSSDTPRKEFSGLWLGMDNLANRLESLGSKLDELNVATVRNVASGFPVLGRRKRRKQLEAMAIEEVEEMARVVSCGPFRSSATRRAMTCLAQMERYVAKKNYSSALEELANLSELIRAESCRGEADGEEK</sequence>
<evidence type="ECO:0000313" key="4">
    <source>
        <dbReference type="Proteomes" id="UP000233256"/>
    </source>
</evidence>
<feature type="region of interest" description="Disordered" evidence="1">
    <location>
        <begin position="139"/>
        <end position="160"/>
    </location>
</feature>
<evidence type="ECO:0000313" key="3">
    <source>
        <dbReference type="EMBL" id="PKK91476.1"/>
    </source>
</evidence>
<reference evidence="3 4" key="1">
    <citation type="journal article" date="2017" name="ISME J.">
        <title>Potential for microbial H2 and metal transformations associated with novel bacteria and archaea in deep terrestrial subsurface sediments.</title>
        <authorList>
            <person name="Hernsdorf A.W."/>
            <person name="Amano Y."/>
            <person name="Miyakawa K."/>
            <person name="Ise K."/>
            <person name="Suzuki Y."/>
            <person name="Anantharaman K."/>
            <person name="Probst A."/>
            <person name="Burstein D."/>
            <person name="Thomas B.C."/>
            <person name="Banfield J.F."/>
        </authorList>
    </citation>
    <scope>NUCLEOTIDE SEQUENCE [LARGE SCALE GENOMIC DNA]</scope>
    <source>
        <strain evidence="3">HGW-Wallbacteria-1</strain>
    </source>
</reference>
<feature type="compositionally biased region" description="Basic and acidic residues" evidence="1">
    <location>
        <begin position="67"/>
        <end position="81"/>
    </location>
</feature>
<feature type="compositionally biased region" description="Polar residues" evidence="1">
    <location>
        <begin position="85"/>
        <end position="95"/>
    </location>
</feature>